<dbReference type="Proteomes" id="UP000663856">
    <property type="component" value="Unassembled WGS sequence"/>
</dbReference>
<reference evidence="1" key="1">
    <citation type="submission" date="2021-02" db="EMBL/GenBank/DDBJ databases">
        <authorList>
            <person name="Nowell W R."/>
        </authorList>
    </citation>
    <scope>NUCLEOTIDE SEQUENCE</scope>
</reference>
<evidence type="ECO:0000313" key="1">
    <source>
        <dbReference type="EMBL" id="CAF2076940.1"/>
    </source>
</evidence>
<feature type="non-terminal residue" evidence="1">
    <location>
        <position position="1"/>
    </location>
</feature>
<proteinExistence type="predicted"/>
<protein>
    <submittedName>
        <fullName evidence="1">Uncharacterized protein</fullName>
    </submittedName>
</protein>
<dbReference type="EMBL" id="CAJNRF010005970">
    <property type="protein sequence ID" value="CAF2076940.1"/>
    <property type="molecule type" value="Genomic_DNA"/>
</dbReference>
<name>A0A816RTV9_9BILA</name>
<sequence length="63" mass="6981">IKQSTGWSTNSISNGFAIKLSILSNLQLATLKCSNSIGKIIILYWFDTWYEVLSSNSLITPTV</sequence>
<comment type="caution">
    <text evidence="1">The sequence shown here is derived from an EMBL/GenBank/DDBJ whole genome shotgun (WGS) entry which is preliminary data.</text>
</comment>
<organism evidence="1 2">
    <name type="scientific">Rotaria magnacalcarata</name>
    <dbReference type="NCBI Taxonomy" id="392030"/>
    <lineage>
        <taxon>Eukaryota</taxon>
        <taxon>Metazoa</taxon>
        <taxon>Spiralia</taxon>
        <taxon>Gnathifera</taxon>
        <taxon>Rotifera</taxon>
        <taxon>Eurotatoria</taxon>
        <taxon>Bdelloidea</taxon>
        <taxon>Philodinida</taxon>
        <taxon>Philodinidae</taxon>
        <taxon>Rotaria</taxon>
    </lineage>
</organism>
<accession>A0A816RTV9</accession>
<dbReference type="AlphaFoldDB" id="A0A816RTV9"/>
<evidence type="ECO:0000313" key="2">
    <source>
        <dbReference type="Proteomes" id="UP000663856"/>
    </source>
</evidence>
<gene>
    <name evidence="1" type="ORF">WKI299_LOCUS15326</name>
</gene>